<feature type="domain" description="Ig-like" evidence="3">
    <location>
        <begin position="1135"/>
        <end position="1216"/>
    </location>
</feature>
<evidence type="ECO:0000313" key="5">
    <source>
        <dbReference type="Proteomes" id="UP000257004"/>
    </source>
</evidence>
<evidence type="ECO:0000259" key="3">
    <source>
        <dbReference type="Pfam" id="PF19081"/>
    </source>
</evidence>
<dbReference type="Proteomes" id="UP000257004">
    <property type="component" value="Unassembled WGS sequence"/>
</dbReference>
<dbReference type="InterPro" id="IPR013783">
    <property type="entry name" value="Ig-like_fold"/>
</dbReference>
<reference evidence="4 5" key="1">
    <citation type="submission" date="2018-07" db="EMBL/GenBank/DDBJ databases">
        <title>Genomic Encyclopedia of Archaeal and Bacterial Type Strains, Phase II (KMG-II): from individual species to whole genera.</title>
        <authorList>
            <person name="Goeker M."/>
        </authorList>
    </citation>
    <scope>NUCLEOTIDE SEQUENCE [LARGE SCALE GENOMIC DNA]</scope>
    <source>
        <strain evidence="4 5">DSM 25795</strain>
    </source>
</reference>
<feature type="chain" id="PRO_5017713540" description="Ig-like domain-containing protein" evidence="2">
    <location>
        <begin position="30"/>
        <end position="1482"/>
    </location>
</feature>
<proteinExistence type="predicted"/>
<comment type="caution">
    <text evidence="4">The sequence shown here is derived from an EMBL/GenBank/DDBJ whole genome shotgun (WGS) entry which is preliminary data.</text>
</comment>
<dbReference type="EMBL" id="QRDQ01000008">
    <property type="protein sequence ID" value="RED25532.1"/>
    <property type="molecule type" value="Genomic_DNA"/>
</dbReference>
<feature type="region of interest" description="Disordered" evidence="1">
    <location>
        <begin position="444"/>
        <end position="469"/>
    </location>
</feature>
<organism evidence="4 5">
    <name type="scientific">Flavobacterium cutihirudinis</name>
    <dbReference type="NCBI Taxonomy" id="1265740"/>
    <lineage>
        <taxon>Bacteria</taxon>
        <taxon>Pseudomonadati</taxon>
        <taxon>Bacteroidota</taxon>
        <taxon>Flavobacteriia</taxon>
        <taxon>Flavobacteriales</taxon>
        <taxon>Flavobacteriaceae</taxon>
        <taxon>Flavobacterium</taxon>
    </lineage>
</organism>
<dbReference type="RefSeq" id="WP_115888318.1">
    <property type="nucleotide sequence ID" value="NZ_QRDQ01000008.1"/>
</dbReference>
<gene>
    <name evidence="4" type="ORF">BD847_2290</name>
</gene>
<feature type="compositionally biased region" description="Gly residues" evidence="1">
    <location>
        <begin position="301"/>
        <end position="317"/>
    </location>
</feature>
<accession>A0A3D9FZG2</accession>
<evidence type="ECO:0000256" key="2">
    <source>
        <dbReference type="SAM" id="SignalP"/>
    </source>
</evidence>
<protein>
    <recommendedName>
        <fullName evidence="3">Ig-like domain-containing protein</fullName>
    </recommendedName>
</protein>
<feature type="non-terminal residue" evidence="4">
    <location>
        <position position="1482"/>
    </location>
</feature>
<dbReference type="InterPro" id="IPR044023">
    <property type="entry name" value="Ig_7"/>
</dbReference>
<sequence>MRNSTFRKLNSFRLIFLILFTITSISSVAQVCGTPGVDGPANVSNSINTYYPAGANITLNAGTTSVVLSGVPATDQYGNNFGTIPISAGDLILIIQMQDATINYTNTTNYGSGTPNSGPDSLGGTGFTALGNTGIFEYVIATNNVPLTGGNLTFKGTGTNNGVRNNFYNADASNSRGKRTFQIIRVPQYSNLTLTSNITTPPFNGVAGGVIAFNVSGTFNFAGYTIDGSARGFRGGYSPRAGSGNNDSTTYVDVSTKTNVSGKGEGIAGTPKYMWDGFNQVVNPVEGLPGGSSGRGAPANAGGGGNDHNTGGGGGGNGGFGGLGGAGWQGIGGDMFSNNLTGGGRPGFRSYLSSTPFPRLIMGGGGGAGDANDASSGVKGGVGGAIILVNAGNVLGNGTIYANGGKGAPGTYSGSPDGAGGGGAGGTVLLNVSNNSVANIRIEANGGAGGNTENDNNNEHGPGGGGGGGIISHNLSASVTITSSVLGGLAGKSNAGNGNTHGAQDGKVGYVSSFTVNDIPPNLQVNANCFPILETKVKTLTTTSVCNSINEKVTYEIQINNTGAGNAAGVVLDFKFPTGIEFDSASATYSADASGPSGALANSASATANNPVFGGFNIAQNGVVTITLVGKVAASMAAGIHNSDAQALYLDPTRTTTNSTRTITAFTNGYGSANKTYEGASQANVPGANFNGTNSAAEDITILALPAAPTVTVTQASCTTPTGTITVNTPANGSGISYTITGTNPVMAPTSNSNGIFSGLVPGTYSVTTRNAQGCTSSPNTGIVINSVAGAPTTTGVTICEGGTGSLTATSSCLVPTSTGAQIAGEGNSVDGTSTLTLGWTRPGRITENDSRNASASVTNGTITVLTKYLQGTDFGFAIPANATIKGIEVGINRSSNINTTTVNVKDNIVSLIKAGAVISTNKNTASNWSTTPTIVNYGGASDMWGTSWTPADINASNFGIALSASITRTSGNDITASVDYMQITVNYELGGIEWYTISTGGSPIYTGSSFNPVGVTNSGLTNTSTATTKVYYAACTGASNCRAAANFVINAIPTISGTTPASRCGTGTVTLGAAVSAGTINWYAASSGGPSLGTGPTFTTPSLSTSTSYYVEATNNGCTSVNRTEVRATINTIPTIISATESSRCGAGTLTLNAVASAGATVYWYADATTTNSLASGESFTIPNLSTTTTYYVGATVATTGCTTASRVAVAAVINNASTIVFTSGTQNPSVCGGAAIPSAVYTFGGSANNATASNLPNGLVANVDGNAKTITISGTPTASGTYTITTVGHTAPCTEATITGNVTVTTILTPTITSTAANCSSDGRSTISNYSSSNTYTFSPPTSGITISSAGLISGMTVGTSYTVTAGNGTCTSAASSSFRNAAKLITPDVPTISVTAASCSSDGTSTISNYSSSNTYTFAPPTSGITISSAGLISGMTVGTSYTVTAGNGTCTSAASSSFRNAAKLITPDVPTISVTAAS</sequence>
<evidence type="ECO:0000256" key="1">
    <source>
        <dbReference type="SAM" id="MobiDB-lite"/>
    </source>
</evidence>
<feature type="signal peptide" evidence="2">
    <location>
        <begin position="1"/>
        <end position="29"/>
    </location>
</feature>
<feature type="region of interest" description="Disordered" evidence="1">
    <location>
        <begin position="286"/>
        <end position="317"/>
    </location>
</feature>
<feature type="domain" description="Ig-like" evidence="3">
    <location>
        <begin position="1053"/>
        <end position="1132"/>
    </location>
</feature>
<evidence type="ECO:0000313" key="4">
    <source>
        <dbReference type="EMBL" id="RED25532.1"/>
    </source>
</evidence>
<name>A0A3D9FZG2_9FLAO</name>
<keyword evidence="2" id="KW-0732">Signal</keyword>
<dbReference type="Pfam" id="PF19081">
    <property type="entry name" value="Ig_7"/>
    <property type="match status" value="2"/>
</dbReference>
<dbReference type="Gene3D" id="2.60.40.10">
    <property type="entry name" value="Immunoglobulins"/>
    <property type="match status" value="1"/>
</dbReference>
<dbReference type="OrthoDB" id="9805017at2"/>
<keyword evidence="5" id="KW-1185">Reference proteome</keyword>